<reference evidence="3 4" key="1">
    <citation type="submission" date="2019-08" db="EMBL/GenBank/DDBJ databases">
        <title>Microbe sample from Colwellia echini.</title>
        <authorList>
            <person name="Christiansen L."/>
            <person name="Pathiraja D."/>
            <person name="Schultz-Johansen M."/>
            <person name="Choi I.-G."/>
            <person name="Stougaard P."/>
        </authorList>
    </citation>
    <scope>NUCLEOTIDE SEQUENCE [LARGE SCALE GENOMIC DNA]</scope>
    <source>
        <strain evidence="3 4">A3</strain>
    </source>
</reference>
<feature type="region of interest" description="Disordered" evidence="1">
    <location>
        <begin position="496"/>
        <end position="516"/>
    </location>
</feature>
<protein>
    <submittedName>
        <fullName evidence="3">DUF1570 domain-containing protein</fullName>
    </submittedName>
</protein>
<evidence type="ECO:0000259" key="2">
    <source>
        <dbReference type="Pfam" id="PF07607"/>
    </source>
</evidence>
<feature type="compositionally biased region" description="Basic and acidic residues" evidence="1">
    <location>
        <begin position="499"/>
        <end position="516"/>
    </location>
</feature>
<dbReference type="InterPro" id="IPR027268">
    <property type="entry name" value="Peptidase_M4/M1_CTD_sf"/>
</dbReference>
<evidence type="ECO:0000256" key="1">
    <source>
        <dbReference type="SAM" id="MobiDB-lite"/>
    </source>
</evidence>
<organism evidence="3 4">
    <name type="scientific">Colwellia echini</name>
    <dbReference type="NCBI Taxonomy" id="1982103"/>
    <lineage>
        <taxon>Bacteria</taxon>
        <taxon>Pseudomonadati</taxon>
        <taxon>Pseudomonadota</taxon>
        <taxon>Gammaproteobacteria</taxon>
        <taxon>Alteromonadales</taxon>
        <taxon>Colwelliaceae</taxon>
        <taxon>Colwellia</taxon>
    </lineage>
</organism>
<dbReference type="EMBL" id="PJAI02000013">
    <property type="protein sequence ID" value="TYK65151.1"/>
    <property type="molecule type" value="Genomic_DNA"/>
</dbReference>
<sequence length="516" mass="59051">MHRMHNMNKLKRLHLFYKVIYGVLLLIFSSNVAYSEGNRTANIADFNSVFSQHQQLVAQQKYQAALPLAKQSYLLAKTNFEPLSNNRLVATDNYALNLQVTNNPVLARAVFIELLGLYELKYGKHALELLPILNDITALNTELAESPIKSLANSVDADEAKNYAIRQYKLYLRYNSDDFVKQFADPKLPTTIHAENTLEKLESHLDKDFAIYESDHWSIIYPPEELTYVQDDMSKLMEQTYTNNISFLVAMGLRNKPIDEKMTAVYFSNQADYVSYITAITGDSYAANASGGIYSPSARAIFVFDKHYGKSKKRKRPPEQTIAHEVSHQVLYATGFNALTYVQPRWLIEGTAASFEYHNSEESFGPHTSNYAFRRVLPVKKRFENNSLISLEELIGFDGDDEDFESAYNQSDIYALGAMLVRFLYTYYPDEFKDYLTILSKSRSVLFGKNVRLKQFRKAFGEPEAMQAQFSAYIAQVIAETDIAYAEVQALKKAKKKKEKQEKSARKSKKDILEKV</sequence>
<dbReference type="Gene3D" id="1.10.390.10">
    <property type="entry name" value="Neutral Protease Domain 2"/>
    <property type="match status" value="1"/>
</dbReference>
<evidence type="ECO:0000313" key="4">
    <source>
        <dbReference type="Proteomes" id="UP000815846"/>
    </source>
</evidence>
<accession>A0ABY3MVB7</accession>
<dbReference type="Proteomes" id="UP000815846">
    <property type="component" value="Unassembled WGS sequence"/>
</dbReference>
<comment type="caution">
    <text evidence="3">The sequence shown here is derived from an EMBL/GenBank/DDBJ whole genome shotgun (WGS) entry which is preliminary data.</text>
</comment>
<gene>
    <name evidence="3" type="ORF">CWS31_011810</name>
</gene>
<evidence type="ECO:0000313" key="3">
    <source>
        <dbReference type="EMBL" id="TYK65151.1"/>
    </source>
</evidence>
<dbReference type="InterPro" id="IPR011464">
    <property type="entry name" value="DUF1570"/>
</dbReference>
<keyword evidence="4" id="KW-1185">Reference proteome</keyword>
<proteinExistence type="predicted"/>
<feature type="domain" description="DUF1570" evidence="2">
    <location>
        <begin position="321"/>
        <end position="443"/>
    </location>
</feature>
<dbReference type="Pfam" id="PF07607">
    <property type="entry name" value="DUF1570"/>
    <property type="match status" value="1"/>
</dbReference>
<name>A0ABY3MVB7_9GAMM</name>